<keyword evidence="4" id="KW-0732">Signal</keyword>
<comment type="caution">
    <text evidence="6">The sequence shown here is derived from an EMBL/GenBank/DDBJ whole genome shotgun (WGS) entry which is preliminary data.</text>
</comment>
<feature type="domain" description="ShKT" evidence="5">
    <location>
        <begin position="411"/>
        <end position="452"/>
    </location>
</feature>
<feature type="transmembrane region" description="Helical" evidence="3">
    <location>
        <begin position="488"/>
        <end position="510"/>
    </location>
</feature>
<keyword evidence="3" id="KW-1133">Transmembrane helix</keyword>
<evidence type="ECO:0000256" key="4">
    <source>
        <dbReference type="SAM" id="SignalP"/>
    </source>
</evidence>
<feature type="compositionally biased region" description="Basic and acidic residues" evidence="2">
    <location>
        <begin position="569"/>
        <end position="590"/>
    </location>
</feature>
<dbReference type="Proteomes" id="UP001497623">
    <property type="component" value="Unassembled WGS sequence"/>
</dbReference>
<feature type="signal peptide" evidence="4">
    <location>
        <begin position="1"/>
        <end position="40"/>
    </location>
</feature>
<keyword evidence="7" id="KW-1185">Reference proteome</keyword>
<evidence type="ECO:0000313" key="7">
    <source>
        <dbReference type="Proteomes" id="UP001497623"/>
    </source>
</evidence>
<sequence length="590" mass="64889">MLGHNRGGGGIFSISRTTVMAKLLLATSLLVTMVVPSVQGAQPQECRLYQVAHDQPSPTIDVAGEYGEVYISLDLLFDNSTAVLDIYIGNISTSDSSCQITVNKANGTIHGNCFQEKEIPLKFSEVGGMPTIVLKRRAILLTAQIEGDTTDIKVLTLKTPNTDMDIQVQVNSDTKVNTAFNCPSKCFQFNNAIIHSKENLTLSAQKTDFGGYTNTAGFITVLYGESLEENVTFPFTYPINDTFGDDDDEQKHFYAAPDFKIHNNSEISLELSGSLIGIDIPEIIGSVPSLDSYFIFEDMDTILWTICEHNQVKDSSTVTPSTYQTAIRDGRSRKDVTKQLYSSSTDLVTEVTEHDLTIVHIETNITGVITNDTEVDITTLPVGRTTERFTEGIIFIELSCKDTWDTWKPHCTLTNDTGAACNCAEAKTNGWCENSDSYPDIKEFCKRSCGWCPDQDLGTIGGISGEPDAYHYSEEGGAVESDSMNAGVIVYVLVGIIVAVFLAVLIWLLLKHRKTASGAIDIEGHSDGIEMKETIDKSKENTADTEMIQKQDQDDNTQGTDNTAYQQQDDIKENTQLSDETKKKSVKFDA</sequence>
<keyword evidence="3" id="KW-0812">Transmembrane</keyword>
<feature type="chain" id="PRO_5043943228" description="ShKT domain-containing protein" evidence="4">
    <location>
        <begin position="41"/>
        <end position="590"/>
    </location>
</feature>
<dbReference type="AlphaFoldDB" id="A0AAV2RZI0"/>
<evidence type="ECO:0000256" key="1">
    <source>
        <dbReference type="PROSITE-ProRule" id="PRU01005"/>
    </source>
</evidence>
<dbReference type="PROSITE" id="PS51670">
    <property type="entry name" value="SHKT"/>
    <property type="match status" value="1"/>
</dbReference>
<evidence type="ECO:0000313" key="6">
    <source>
        <dbReference type="EMBL" id="CAL4147323.1"/>
    </source>
</evidence>
<protein>
    <recommendedName>
        <fullName evidence="5">ShKT domain-containing protein</fullName>
    </recommendedName>
</protein>
<evidence type="ECO:0000256" key="2">
    <source>
        <dbReference type="SAM" id="MobiDB-lite"/>
    </source>
</evidence>
<organism evidence="6 7">
    <name type="scientific">Meganyctiphanes norvegica</name>
    <name type="common">Northern krill</name>
    <name type="synonym">Thysanopoda norvegica</name>
    <dbReference type="NCBI Taxonomy" id="48144"/>
    <lineage>
        <taxon>Eukaryota</taxon>
        <taxon>Metazoa</taxon>
        <taxon>Ecdysozoa</taxon>
        <taxon>Arthropoda</taxon>
        <taxon>Crustacea</taxon>
        <taxon>Multicrustacea</taxon>
        <taxon>Malacostraca</taxon>
        <taxon>Eumalacostraca</taxon>
        <taxon>Eucarida</taxon>
        <taxon>Euphausiacea</taxon>
        <taxon>Euphausiidae</taxon>
        <taxon>Meganyctiphanes</taxon>
    </lineage>
</organism>
<reference evidence="6 7" key="1">
    <citation type="submission" date="2024-05" db="EMBL/GenBank/DDBJ databases">
        <authorList>
            <person name="Wallberg A."/>
        </authorList>
    </citation>
    <scope>NUCLEOTIDE SEQUENCE [LARGE SCALE GENOMIC DNA]</scope>
</reference>
<evidence type="ECO:0000256" key="3">
    <source>
        <dbReference type="SAM" id="Phobius"/>
    </source>
</evidence>
<keyword evidence="3" id="KW-0472">Membrane</keyword>
<name>A0AAV2RZI0_MEGNR</name>
<accession>A0AAV2RZI0</accession>
<feature type="compositionally biased region" description="Basic and acidic residues" evidence="2">
    <location>
        <begin position="539"/>
        <end position="553"/>
    </location>
</feature>
<dbReference type="EMBL" id="CAXKWB010035804">
    <property type="protein sequence ID" value="CAL4147323.1"/>
    <property type="molecule type" value="Genomic_DNA"/>
</dbReference>
<feature type="region of interest" description="Disordered" evidence="2">
    <location>
        <begin position="539"/>
        <end position="590"/>
    </location>
</feature>
<dbReference type="InterPro" id="IPR003582">
    <property type="entry name" value="ShKT_dom"/>
</dbReference>
<proteinExistence type="predicted"/>
<comment type="caution">
    <text evidence="1">Lacks conserved residue(s) required for the propagation of feature annotation.</text>
</comment>
<gene>
    <name evidence="6" type="ORF">MNOR_LOCUS30011</name>
</gene>
<evidence type="ECO:0000259" key="5">
    <source>
        <dbReference type="PROSITE" id="PS51670"/>
    </source>
</evidence>